<sequence length="503" mass="55562">MASDTASTIPPTRPGPRDPSDPAAAVTPTGEEARIEAEAAASGAPDRDKPVEHTGSLGRRMMLIAAGWITILLLVGGLALDRTITNLLERNLDERLNYILTSMVGSAEIDAEGDVWFNRVLGDQRFLEPNSGLYWQIDGTDKEPWPSRSLWDRTLTLRSDHTQAEPVYYNSDQFEGERLRIVERSTTLPGSASDWTFAVAADRAELEAEIAEIRSILFWSFIILGFGLVLLAWLQVYYGLSPLRRVRRAIQRMRGGDEHRVTEPLPLEVQPMVTELNGLLAHSEKQAEEARMHAGNLAHALKTPLTVLVNAATARDPDLSKLVHRETRVMQRQVEHHLARARAVGRRATGLSRAAVWPSAESVLRAVTRLYEDTRFDLDGNKQALVAIERQDLDEILGNLIENAAKYGGGSVFVTVDAQPDDPDFCDIWIEDDGLGIPEKDRIRIFDRGARLDTGKPGTGLGLAIVRDVAEIYGGGAELLESEDLGGLHVVLRLPRSKNARDD</sequence>
<dbReference type="PROSITE" id="PS50109">
    <property type="entry name" value="HIS_KIN"/>
    <property type="match status" value="1"/>
</dbReference>
<dbReference type="Gene3D" id="3.30.565.10">
    <property type="entry name" value="Histidine kinase-like ATPase, C-terminal domain"/>
    <property type="match status" value="1"/>
</dbReference>
<dbReference type="Pfam" id="PF02518">
    <property type="entry name" value="HATPase_c"/>
    <property type="match status" value="1"/>
</dbReference>
<dbReference type="Proteomes" id="UP000603317">
    <property type="component" value="Unassembled WGS sequence"/>
</dbReference>
<evidence type="ECO:0000313" key="16">
    <source>
        <dbReference type="Proteomes" id="UP000603317"/>
    </source>
</evidence>
<dbReference type="InterPro" id="IPR003660">
    <property type="entry name" value="HAMP_dom"/>
</dbReference>
<dbReference type="InterPro" id="IPR004358">
    <property type="entry name" value="Sig_transdc_His_kin-like_C"/>
</dbReference>
<dbReference type="InterPro" id="IPR050428">
    <property type="entry name" value="TCS_sensor_his_kinase"/>
</dbReference>
<evidence type="ECO:0000256" key="10">
    <source>
        <dbReference type="ARBA" id="ARBA00023136"/>
    </source>
</evidence>
<feature type="transmembrane region" description="Helical" evidence="12">
    <location>
        <begin position="216"/>
        <end position="238"/>
    </location>
</feature>
<dbReference type="InterPro" id="IPR036890">
    <property type="entry name" value="HATPase_C_sf"/>
</dbReference>
<evidence type="ECO:0000256" key="8">
    <source>
        <dbReference type="ARBA" id="ARBA00022989"/>
    </source>
</evidence>
<dbReference type="SUPFAM" id="SSF55874">
    <property type="entry name" value="ATPase domain of HSP90 chaperone/DNA topoisomerase II/histidine kinase"/>
    <property type="match status" value="1"/>
</dbReference>
<evidence type="ECO:0000256" key="2">
    <source>
        <dbReference type="ARBA" id="ARBA00004370"/>
    </source>
</evidence>
<keyword evidence="16" id="KW-1185">Reference proteome</keyword>
<evidence type="ECO:0000256" key="9">
    <source>
        <dbReference type="ARBA" id="ARBA00023012"/>
    </source>
</evidence>
<comment type="catalytic activity">
    <reaction evidence="1">
        <text>ATP + protein L-histidine = ADP + protein N-phospho-L-histidine.</text>
        <dbReference type="EC" id="2.7.13.3"/>
    </reaction>
</comment>
<evidence type="ECO:0000256" key="6">
    <source>
        <dbReference type="ARBA" id="ARBA00022692"/>
    </source>
</evidence>
<dbReference type="PANTHER" id="PTHR45436:SF5">
    <property type="entry name" value="SENSOR HISTIDINE KINASE TRCS"/>
    <property type="match status" value="1"/>
</dbReference>
<dbReference type="Gene3D" id="1.10.287.130">
    <property type="match status" value="1"/>
</dbReference>
<feature type="domain" description="Histidine kinase" evidence="13">
    <location>
        <begin position="296"/>
        <end position="498"/>
    </location>
</feature>
<keyword evidence="5" id="KW-0808">Transferase</keyword>
<feature type="region of interest" description="Disordered" evidence="11">
    <location>
        <begin position="1"/>
        <end position="53"/>
    </location>
</feature>
<keyword evidence="6 12" id="KW-0812">Transmembrane</keyword>
<proteinExistence type="predicted"/>
<evidence type="ECO:0000256" key="1">
    <source>
        <dbReference type="ARBA" id="ARBA00000085"/>
    </source>
</evidence>
<comment type="caution">
    <text evidence="15">The sequence shown here is derived from an EMBL/GenBank/DDBJ whole genome shotgun (WGS) entry which is preliminary data.</text>
</comment>
<accession>A0ABQ1FCF1</accession>
<feature type="transmembrane region" description="Helical" evidence="12">
    <location>
        <begin position="61"/>
        <end position="80"/>
    </location>
</feature>
<evidence type="ECO:0000256" key="4">
    <source>
        <dbReference type="ARBA" id="ARBA00022553"/>
    </source>
</evidence>
<feature type="domain" description="HAMP" evidence="14">
    <location>
        <begin position="237"/>
        <end position="288"/>
    </location>
</feature>
<evidence type="ECO:0000259" key="14">
    <source>
        <dbReference type="PROSITE" id="PS50885"/>
    </source>
</evidence>
<gene>
    <name evidence="15" type="ORF">GCM10010923_14710</name>
</gene>
<dbReference type="RefSeq" id="WP_373282488.1">
    <property type="nucleotide sequence ID" value="NZ_BMID01000001.1"/>
</dbReference>
<evidence type="ECO:0000256" key="12">
    <source>
        <dbReference type="SAM" id="Phobius"/>
    </source>
</evidence>
<dbReference type="EC" id="2.7.13.3" evidence="3"/>
<reference evidence="16" key="1">
    <citation type="journal article" date="2019" name="Int. J. Syst. Evol. Microbiol.">
        <title>The Global Catalogue of Microorganisms (GCM) 10K type strain sequencing project: providing services to taxonomists for standard genome sequencing and annotation.</title>
        <authorList>
            <consortium name="The Broad Institute Genomics Platform"/>
            <consortium name="The Broad Institute Genome Sequencing Center for Infectious Disease"/>
            <person name="Wu L."/>
            <person name="Ma J."/>
        </authorList>
    </citation>
    <scope>NUCLEOTIDE SEQUENCE [LARGE SCALE GENOMIC DNA]</scope>
    <source>
        <strain evidence="16">CGMCC 1.15297</strain>
    </source>
</reference>
<keyword evidence="4" id="KW-0597">Phosphoprotein</keyword>
<dbReference type="SMART" id="SM00387">
    <property type="entry name" value="HATPase_c"/>
    <property type="match status" value="1"/>
</dbReference>
<keyword evidence="9" id="KW-0902">Two-component regulatory system</keyword>
<keyword evidence="7" id="KW-0418">Kinase</keyword>
<dbReference type="PANTHER" id="PTHR45436">
    <property type="entry name" value="SENSOR HISTIDINE KINASE YKOH"/>
    <property type="match status" value="1"/>
</dbReference>
<dbReference type="InterPro" id="IPR003594">
    <property type="entry name" value="HATPase_dom"/>
</dbReference>
<keyword evidence="8 12" id="KW-1133">Transmembrane helix</keyword>
<feature type="compositionally biased region" description="Polar residues" evidence="11">
    <location>
        <begin position="1"/>
        <end position="10"/>
    </location>
</feature>
<evidence type="ECO:0000259" key="13">
    <source>
        <dbReference type="PROSITE" id="PS50109"/>
    </source>
</evidence>
<evidence type="ECO:0000256" key="3">
    <source>
        <dbReference type="ARBA" id="ARBA00012438"/>
    </source>
</evidence>
<dbReference type="PRINTS" id="PR00344">
    <property type="entry name" value="BCTRLSENSOR"/>
</dbReference>
<organism evidence="15 16">
    <name type="scientific">Blastomonas marina</name>
    <dbReference type="NCBI Taxonomy" id="1867408"/>
    <lineage>
        <taxon>Bacteria</taxon>
        <taxon>Pseudomonadati</taxon>
        <taxon>Pseudomonadota</taxon>
        <taxon>Alphaproteobacteria</taxon>
        <taxon>Sphingomonadales</taxon>
        <taxon>Sphingomonadaceae</taxon>
        <taxon>Blastomonas</taxon>
    </lineage>
</organism>
<dbReference type="InterPro" id="IPR005467">
    <property type="entry name" value="His_kinase_dom"/>
</dbReference>
<evidence type="ECO:0000313" key="15">
    <source>
        <dbReference type="EMBL" id="GGA05937.1"/>
    </source>
</evidence>
<evidence type="ECO:0000256" key="5">
    <source>
        <dbReference type="ARBA" id="ARBA00022679"/>
    </source>
</evidence>
<dbReference type="PROSITE" id="PS50885">
    <property type="entry name" value="HAMP"/>
    <property type="match status" value="1"/>
</dbReference>
<comment type="subcellular location">
    <subcellularLocation>
        <location evidence="2">Membrane</location>
    </subcellularLocation>
</comment>
<dbReference type="EMBL" id="BMID01000001">
    <property type="protein sequence ID" value="GGA05937.1"/>
    <property type="molecule type" value="Genomic_DNA"/>
</dbReference>
<keyword evidence="10 12" id="KW-0472">Membrane</keyword>
<evidence type="ECO:0000256" key="11">
    <source>
        <dbReference type="SAM" id="MobiDB-lite"/>
    </source>
</evidence>
<evidence type="ECO:0000256" key="7">
    <source>
        <dbReference type="ARBA" id="ARBA00022777"/>
    </source>
</evidence>
<protein>
    <recommendedName>
        <fullName evidence="3">histidine kinase</fullName>
        <ecNumber evidence="3">2.7.13.3</ecNumber>
    </recommendedName>
</protein>
<name>A0ABQ1FCF1_9SPHN</name>